<evidence type="ECO:0000313" key="6">
    <source>
        <dbReference type="EMBL" id="SFG51475.1"/>
    </source>
</evidence>
<feature type="domain" description="HTH lysR-type" evidence="5">
    <location>
        <begin position="6"/>
        <end position="63"/>
    </location>
</feature>
<dbReference type="PANTHER" id="PTHR30126:SF39">
    <property type="entry name" value="HTH-TYPE TRANSCRIPTIONAL REGULATOR CYSL"/>
    <property type="match status" value="1"/>
</dbReference>
<keyword evidence="3" id="KW-0238">DNA-binding</keyword>
<dbReference type="Pfam" id="PF00126">
    <property type="entry name" value="HTH_1"/>
    <property type="match status" value="1"/>
</dbReference>
<dbReference type="InterPro" id="IPR036388">
    <property type="entry name" value="WH-like_DNA-bd_sf"/>
</dbReference>
<dbReference type="SUPFAM" id="SSF46785">
    <property type="entry name" value="Winged helix' DNA-binding domain"/>
    <property type="match status" value="1"/>
</dbReference>
<reference evidence="6 7" key="1">
    <citation type="submission" date="2016-10" db="EMBL/GenBank/DDBJ databases">
        <authorList>
            <person name="de Groot N.N."/>
        </authorList>
    </citation>
    <scope>NUCLEOTIDE SEQUENCE [LARGE SCALE GENOMIC DNA]</scope>
    <source>
        <strain>J11</strain>
        <strain evidence="7">PG 39</strain>
    </source>
</reference>
<proteinExistence type="inferred from homology"/>
<organism evidence="6 7">
    <name type="scientific">Corynebacterium spheniscorum</name>
    <dbReference type="NCBI Taxonomy" id="185761"/>
    <lineage>
        <taxon>Bacteria</taxon>
        <taxon>Bacillati</taxon>
        <taxon>Actinomycetota</taxon>
        <taxon>Actinomycetes</taxon>
        <taxon>Mycobacteriales</taxon>
        <taxon>Corynebacteriaceae</taxon>
        <taxon>Corynebacterium</taxon>
    </lineage>
</organism>
<gene>
    <name evidence="6" type="ORF">SAMN05660282_01113</name>
</gene>
<dbReference type="PANTHER" id="PTHR30126">
    <property type="entry name" value="HTH-TYPE TRANSCRIPTIONAL REGULATOR"/>
    <property type="match status" value="1"/>
</dbReference>
<evidence type="ECO:0000313" key="7">
    <source>
        <dbReference type="Proteomes" id="UP000199065"/>
    </source>
</evidence>
<keyword evidence="7" id="KW-1185">Reference proteome</keyword>
<dbReference type="InterPro" id="IPR000847">
    <property type="entry name" value="LysR_HTH_N"/>
</dbReference>
<dbReference type="RefSeq" id="WP_092285259.1">
    <property type="nucleotide sequence ID" value="NZ_FOPJ01000005.1"/>
</dbReference>
<keyword evidence="4" id="KW-0804">Transcription</keyword>
<dbReference type="EMBL" id="FOPJ01000005">
    <property type="protein sequence ID" value="SFG51475.1"/>
    <property type="molecule type" value="Genomic_DNA"/>
</dbReference>
<accession>A0A1I2SF71</accession>
<evidence type="ECO:0000259" key="5">
    <source>
        <dbReference type="PROSITE" id="PS50931"/>
    </source>
</evidence>
<dbReference type="InterPro" id="IPR036390">
    <property type="entry name" value="WH_DNA-bd_sf"/>
</dbReference>
<dbReference type="Gene3D" id="1.10.10.10">
    <property type="entry name" value="Winged helix-like DNA-binding domain superfamily/Winged helix DNA-binding domain"/>
    <property type="match status" value="1"/>
</dbReference>
<dbReference type="OrthoDB" id="9808620at2"/>
<sequence length="298" mass="31887">MYPQVPDVAHLKALRAVASAGSISGAARELGIPQQTVSARIARCEKLLGLRLFLRTPTGVEPTERGKAVIGAATPLLDAAQQFSEHVASLTQVDFSGSFPIAVSHTIAEIYFATWAAEFRRARPKVRIHMTQANSQQVRELVAQGRVRLGLVEDARRATPSQSEVDLGQDSLILVVPPTHPWAGRDAVTREELQEASLVVREPGSGTRRVIEEVLGPLGPSAGEFGSLSAMRSAIISLDAPGIIAAKAVHDQIDSGKLVQVPTPELNFSRRLIAVQPPGYVSDSAAEFLIGIAQNSFK</sequence>
<evidence type="ECO:0000256" key="1">
    <source>
        <dbReference type="ARBA" id="ARBA00009437"/>
    </source>
</evidence>
<dbReference type="GO" id="GO:0003700">
    <property type="term" value="F:DNA-binding transcription factor activity"/>
    <property type="evidence" value="ECO:0007669"/>
    <property type="project" value="InterPro"/>
</dbReference>
<dbReference type="SUPFAM" id="SSF53850">
    <property type="entry name" value="Periplasmic binding protein-like II"/>
    <property type="match status" value="1"/>
</dbReference>
<dbReference type="AlphaFoldDB" id="A0A1I2SF71"/>
<evidence type="ECO:0000256" key="4">
    <source>
        <dbReference type="ARBA" id="ARBA00023163"/>
    </source>
</evidence>
<dbReference type="STRING" id="185761.SAMN05660282_01113"/>
<dbReference type="GO" id="GO:0000976">
    <property type="term" value="F:transcription cis-regulatory region binding"/>
    <property type="evidence" value="ECO:0007669"/>
    <property type="project" value="TreeGrafter"/>
</dbReference>
<keyword evidence="2" id="KW-0805">Transcription regulation</keyword>
<dbReference type="PROSITE" id="PS50931">
    <property type="entry name" value="HTH_LYSR"/>
    <property type="match status" value="1"/>
</dbReference>
<evidence type="ECO:0000256" key="2">
    <source>
        <dbReference type="ARBA" id="ARBA00023015"/>
    </source>
</evidence>
<comment type="similarity">
    <text evidence="1">Belongs to the LysR transcriptional regulatory family.</text>
</comment>
<dbReference type="Proteomes" id="UP000199065">
    <property type="component" value="Unassembled WGS sequence"/>
</dbReference>
<dbReference type="Gene3D" id="3.40.190.10">
    <property type="entry name" value="Periplasmic binding protein-like II"/>
    <property type="match status" value="2"/>
</dbReference>
<protein>
    <submittedName>
        <fullName evidence="6">ModE molybdate transport repressor domain-containing protein</fullName>
    </submittedName>
</protein>
<dbReference type="InterPro" id="IPR005119">
    <property type="entry name" value="LysR_subst-bd"/>
</dbReference>
<evidence type="ECO:0000256" key="3">
    <source>
        <dbReference type="ARBA" id="ARBA00023125"/>
    </source>
</evidence>
<dbReference type="Pfam" id="PF03466">
    <property type="entry name" value="LysR_substrate"/>
    <property type="match status" value="1"/>
</dbReference>
<name>A0A1I2SF71_9CORY</name>